<evidence type="ECO:0000256" key="1">
    <source>
        <dbReference type="ARBA" id="ARBA00004370"/>
    </source>
</evidence>
<evidence type="ECO:0000256" key="4">
    <source>
        <dbReference type="ARBA" id="ARBA00023136"/>
    </source>
</evidence>
<dbReference type="InterPro" id="IPR036939">
    <property type="entry name" value="Cu2_ascorb_mOase_N_sf"/>
</dbReference>
<dbReference type="InterPro" id="IPR008977">
    <property type="entry name" value="PHM/PNGase_F_dom_sf"/>
</dbReference>
<accession>A0A226CY65</accession>
<evidence type="ECO:0000256" key="2">
    <source>
        <dbReference type="ARBA" id="ARBA00010676"/>
    </source>
</evidence>
<dbReference type="InterPro" id="IPR024548">
    <property type="entry name" value="Cu2_monoox_C"/>
</dbReference>
<dbReference type="Gene3D" id="2.60.120.230">
    <property type="match status" value="1"/>
</dbReference>
<dbReference type="Gene3D" id="2.60.40.1210">
    <property type="entry name" value="Cellobiose dehydrogenase, cytochrome domain"/>
    <property type="match status" value="1"/>
</dbReference>
<keyword evidence="4" id="KW-0472">Membrane</keyword>
<organism evidence="8 9">
    <name type="scientific">Folsomia candida</name>
    <name type="common">Springtail</name>
    <dbReference type="NCBI Taxonomy" id="158441"/>
    <lineage>
        <taxon>Eukaryota</taxon>
        <taxon>Metazoa</taxon>
        <taxon>Ecdysozoa</taxon>
        <taxon>Arthropoda</taxon>
        <taxon>Hexapoda</taxon>
        <taxon>Collembola</taxon>
        <taxon>Entomobryomorpha</taxon>
        <taxon>Isotomoidea</taxon>
        <taxon>Isotomidae</taxon>
        <taxon>Proisotominae</taxon>
        <taxon>Folsomia</taxon>
    </lineage>
</organism>
<dbReference type="PRINTS" id="PR00767">
    <property type="entry name" value="DBMONOXGNASE"/>
</dbReference>
<dbReference type="Proteomes" id="UP000198287">
    <property type="component" value="Unassembled WGS sequence"/>
</dbReference>
<dbReference type="OMA" id="CMEVVAV"/>
<dbReference type="PROSITE" id="PS50836">
    <property type="entry name" value="DOMON"/>
    <property type="match status" value="1"/>
</dbReference>
<dbReference type="GO" id="GO:0004500">
    <property type="term" value="F:dopamine beta-monooxygenase activity"/>
    <property type="evidence" value="ECO:0007669"/>
    <property type="project" value="InterPro"/>
</dbReference>
<evidence type="ECO:0000313" key="9">
    <source>
        <dbReference type="Proteomes" id="UP000198287"/>
    </source>
</evidence>
<keyword evidence="8" id="KW-0560">Oxidoreductase</keyword>
<keyword evidence="6" id="KW-0325">Glycoprotein</keyword>
<dbReference type="Pfam" id="PF01082">
    <property type="entry name" value="Cu2_monooxygen"/>
    <property type="match status" value="1"/>
</dbReference>
<reference evidence="8 9" key="1">
    <citation type="submission" date="2015-12" db="EMBL/GenBank/DDBJ databases">
        <title>The genome of Folsomia candida.</title>
        <authorList>
            <person name="Faddeeva A."/>
            <person name="Derks M.F."/>
            <person name="Anvar Y."/>
            <person name="Smit S."/>
            <person name="Van Straalen N."/>
            <person name="Roelofs D."/>
        </authorList>
    </citation>
    <scope>NUCLEOTIDE SEQUENCE [LARGE SCALE GENOMIC DNA]</scope>
    <source>
        <strain evidence="8 9">VU population</strain>
        <tissue evidence="8">Whole body</tissue>
    </source>
</reference>
<keyword evidence="9" id="KW-1185">Reference proteome</keyword>
<dbReference type="GO" id="GO:0042420">
    <property type="term" value="P:dopamine catabolic process"/>
    <property type="evidence" value="ECO:0007669"/>
    <property type="project" value="TreeGrafter"/>
</dbReference>
<keyword evidence="3" id="KW-0732">Signal</keyword>
<dbReference type="CDD" id="cd09631">
    <property type="entry name" value="DOMON_DOH"/>
    <property type="match status" value="1"/>
</dbReference>
<dbReference type="GO" id="GO:0030667">
    <property type="term" value="C:secretory granule membrane"/>
    <property type="evidence" value="ECO:0007669"/>
    <property type="project" value="TreeGrafter"/>
</dbReference>
<dbReference type="GO" id="GO:0006589">
    <property type="term" value="P:octopamine biosynthetic process"/>
    <property type="evidence" value="ECO:0007669"/>
    <property type="project" value="TreeGrafter"/>
</dbReference>
<dbReference type="PANTHER" id="PTHR10157">
    <property type="entry name" value="DOPAMINE BETA HYDROXYLASE RELATED"/>
    <property type="match status" value="1"/>
</dbReference>
<dbReference type="InterPro" id="IPR028460">
    <property type="entry name" value="Tbh/DBH"/>
</dbReference>
<evidence type="ECO:0000256" key="3">
    <source>
        <dbReference type="ARBA" id="ARBA00022729"/>
    </source>
</evidence>
<dbReference type="FunFam" id="2.60.40.1210:FF:000001">
    <property type="entry name" value="Monooxygenase, DBH-like 1, like"/>
    <property type="match status" value="1"/>
</dbReference>
<comment type="caution">
    <text evidence="8">The sequence shown here is derived from an EMBL/GenBank/DDBJ whole genome shotgun (WGS) entry which is preliminary data.</text>
</comment>
<dbReference type="EMBL" id="LNIX01000055">
    <property type="protein sequence ID" value="OXA37544.1"/>
    <property type="molecule type" value="Genomic_DNA"/>
</dbReference>
<dbReference type="InterPro" id="IPR000323">
    <property type="entry name" value="Cu2_ascorb_mOase_N"/>
</dbReference>
<evidence type="ECO:0000256" key="6">
    <source>
        <dbReference type="ARBA" id="ARBA00023180"/>
    </source>
</evidence>
<dbReference type="InterPro" id="IPR045266">
    <property type="entry name" value="DOH_DOMON"/>
</dbReference>
<dbReference type="GO" id="GO:0005615">
    <property type="term" value="C:extracellular space"/>
    <property type="evidence" value="ECO:0007669"/>
    <property type="project" value="TreeGrafter"/>
</dbReference>
<dbReference type="Pfam" id="PF03712">
    <property type="entry name" value="Cu2_monoox_C"/>
    <property type="match status" value="1"/>
</dbReference>
<comment type="subcellular location">
    <subcellularLocation>
        <location evidence="1">Membrane</location>
    </subcellularLocation>
</comment>
<dbReference type="InterPro" id="IPR000945">
    <property type="entry name" value="DBH-like"/>
</dbReference>
<dbReference type="InterPro" id="IPR014784">
    <property type="entry name" value="Cu2_ascorb_mOase-like_C"/>
</dbReference>
<feature type="domain" description="DOMON" evidence="7">
    <location>
        <begin position="55"/>
        <end position="171"/>
    </location>
</feature>
<comment type="similarity">
    <text evidence="2">Belongs to the copper type II ascorbate-dependent monooxygenase family.</text>
</comment>
<dbReference type="SUPFAM" id="SSF49344">
    <property type="entry name" value="CBD9-like"/>
    <property type="match status" value="1"/>
</dbReference>
<evidence type="ECO:0000256" key="5">
    <source>
        <dbReference type="ARBA" id="ARBA00023157"/>
    </source>
</evidence>
<name>A0A226CY65_FOLCA</name>
<dbReference type="SUPFAM" id="SSF49742">
    <property type="entry name" value="PHM/PNGase F"/>
    <property type="match status" value="2"/>
</dbReference>
<evidence type="ECO:0000259" key="7">
    <source>
        <dbReference type="PROSITE" id="PS50836"/>
    </source>
</evidence>
<dbReference type="AlphaFoldDB" id="A0A226CY65"/>
<dbReference type="Pfam" id="PF03351">
    <property type="entry name" value="DOMON"/>
    <property type="match status" value="1"/>
</dbReference>
<dbReference type="InterPro" id="IPR005018">
    <property type="entry name" value="DOMON_domain"/>
</dbReference>
<gene>
    <name evidence="8" type="ORF">Fcan01_27681</name>
</gene>
<dbReference type="SMART" id="SM00664">
    <property type="entry name" value="DoH"/>
    <property type="match status" value="1"/>
</dbReference>
<proteinExistence type="inferred from homology"/>
<protein>
    <submittedName>
        <fullName evidence="8">DBH-like monooxygenase protein 1</fullName>
    </submittedName>
</protein>
<evidence type="ECO:0000313" key="8">
    <source>
        <dbReference type="EMBL" id="OXA37544.1"/>
    </source>
</evidence>
<sequence>MQSNPSVSLQHPNFNHFIGVKMHLKLLVFFLLTTHVSGYKETRILQNREQLDSEGKVFLGWEFDSETNVITFEMEVETTEWVGLGISLSGSMTGADIFIAGVKPDLSTYSNDYFAEGFTQPKIDTHSDWKLIQGVEQDGKTVIKFSRLINSCDEEDYPIGDDTTRLIWAYGDTDEIKYHTPNRRGTKSVKLIGAPTPELDLNGLQKFEMVLDMEVPPMETTYWCGYFKGPTLLSKHHVVAFDALIEGLTSITHTHHFILTNCYLRADSDKSLDELMSNYTVESGYLGGHCRDPNPPIVLPREVHCDQDLFVLAKGGKMMTFPENVGYPIGQESYYMLEIHFDNPEELTGIPARSGVAVYYTNETREHDAGLLAVGHKTGAVISIPPNAEDYVVVGHCGPACTSWGIEEAEGVTMFNILLHSHISECTYNTKWNDGKVVIGGLSTKEEMCITYIWHYPKQDMELCESTYPELLHAIDFGVTDFHTEPTLTGNVIYIDEPAYMRGPYPETINNFNNWTDQFIAQYQHQQILAT</sequence>
<keyword evidence="8" id="KW-0503">Monooxygenase</keyword>
<dbReference type="GO" id="GO:0042421">
    <property type="term" value="P:norepinephrine biosynthetic process"/>
    <property type="evidence" value="ECO:0007669"/>
    <property type="project" value="TreeGrafter"/>
</dbReference>
<dbReference type="GO" id="GO:0005507">
    <property type="term" value="F:copper ion binding"/>
    <property type="evidence" value="ECO:0007669"/>
    <property type="project" value="InterPro"/>
</dbReference>
<keyword evidence="5" id="KW-1015">Disulfide bond</keyword>
<dbReference type="PANTHER" id="PTHR10157:SF23">
    <property type="entry name" value="MOXD1 HOMOLOG 1"/>
    <property type="match status" value="1"/>
</dbReference>
<dbReference type="OrthoDB" id="129121at2759"/>
<dbReference type="Gene3D" id="2.60.120.310">
    <property type="entry name" value="Copper type II, ascorbate-dependent monooxygenase, N-terminal domain"/>
    <property type="match status" value="1"/>
</dbReference>